<evidence type="ECO:0000313" key="7">
    <source>
        <dbReference type="Proteomes" id="UP001159428"/>
    </source>
</evidence>
<dbReference type="Gene3D" id="2.60.40.10">
    <property type="entry name" value="Immunoglobulins"/>
    <property type="match status" value="1"/>
</dbReference>
<dbReference type="PROSITE" id="PS50194">
    <property type="entry name" value="FILAMIN_REPEAT"/>
    <property type="match status" value="1"/>
</dbReference>
<feature type="repeat" description="Filamin" evidence="3">
    <location>
        <begin position="365"/>
        <end position="414"/>
    </location>
</feature>
<dbReference type="Pfam" id="PF00630">
    <property type="entry name" value="Filamin"/>
    <property type="match status" value="1"/>
</dbReference>
<dbReference type="InterPro" id="IPR013783">
    <property type="entry name" value="Ig-like_fold"/>
</dbReference>
<dbReference type="SUPFAM" id="SSF81296">
    <property type="entry name" value="E set domains"/>
    <property type="match status" value="1"/>
</dbReference>
<reference evidence="6 7" key="1">
    <citation type="submission" date="2022-05" db="EMBL/GenBank/DDBJ databases">
        <authorList>
            <consortium name="Genoscope - CEA"/>
            <person name="William W."/>
        </authorList>
    </citation>
    <scope>NUCLEOTIDE SEQUENCE [LARGE SCALE GENOMIC DNA]</scope>
</reference>
<dbReference type="InterPro" id="IPR017868">
    <property type="entry name" value="Filamin/ABP280_repeat-like"/>
</dbReference>
<dbReference type="Pfam" id="PF00643">
    <property type="entry name" value="zf-B_box"/>
    <property type="match status" value="1"/>
</dbReference>
<dbReference type="Gene3D" id="2.60.220.30">
    <property type="match status" value="1"/>
</dbReference>
<dbReference type="Pfam" id="PF20706">
    <property type="entry name" value="GT4-conflict"/>
    <property type="match status" value="1"/>
</dbReference>
<dbReference type="EMBL" id="CALNXJ010000005">
    <property type="protein sequence ID" value="CAH3039598.1"/>
    <property type="molecule type" value="Genomic_DNA"/>
</dbReference>
<keyword evidence="4" id="KW-0175">Coiled coil</keyword>
<dbReference type="GO" id="GO:0061630">
    <property type="term" value="F:ubiquitin protein ligase activity"/>
    <property type="evidence" value="ECO:0007669"/>
    <property type="project" value="TreeGrafter"/>
</dbReference>
<dbReference type="SMART" id="SM00557">
    <property type="entry name" value="IG_FLMN"/>
    <property type="match status" value="1"/>
</dbReference>
<proteinExistence type="predicted"/>
<name>A0AAU9VYM1_9CNID</name>
<gene>
    <name evidence="6" type="ORF">PMEA_00026223</name>
</gene>
<dbReference type="InterPro" id="IPR000315">
    <property type="entry name" value="Znf_B-box"/>
</dbReference>
<dbReference type="CDD" id="cd03801">
    <property type="entry name" value="GT4_PimA-like"/>
    <property type="match status" value="1"/>
</dbReference>
<evidence type="ECO:0000259" key="5">
    <source>
        <dbReference type="PROSITE" id="PS50119"/>
    </source>
</evidence>
<comment type="caution">
    <text evidence="6">The sequence shown here is derived from an EMBL/GenBank/DDBJ whole genome shotgun (WGS) entry which is preliminary data.</text>
</comment>
<feature type="coiled-coil region" evidence="4">
    <location>
        <begin position="104"/>
        <end position="131"/>
    </location>
</feature>
<dbReference type="SUPFAM" id="SSF57845">
    <property type="entry name" value="B-box zinc-binding domain"/>
    <property type="match status" value="1"/>
</dbReference>
<dbReference type="PANTHER" id="PTHR25462:SF296">
    <property type="entry name" value="MEIOTIC P26, ISOFORM F"/>
    <property type="match status" value="1"/>
</dbReference>
<keyword evidence="7" id="KW-1185">Reference proteome</keyword>
<protein>
    <recommendedName>
        <fullName evidence="5">B box-type domain-containing protein</fullName>
    </recommendedName>
</protein>
<dbReference type="PANTHER" id="PTHR25462">
    <property type="entry name" value="BONUS, ISOFORM C-RELATED"/>
    <property type="match status" value="1"/>
</dbReference>
<dbReference type="Gene3D" id="3.30.160.60">
    <property type="entry name" value="Classic Zinc Finger"/>
    <property type="match status" value="1"/>
</dbReference>
<feature type="domain" description="B box-type" evidence="5">
    <location>
        <begin position="39"/>
        <end position="82"/>
    </location>
</feature>
<accession>A0AAU9VYM1</accession>
<keyword evidence="2" id="KW-0862">Zinc</keyword>
<keyword evidence="2" id="KW-0863">Zinc-finger</keyword>
<dbReference type="PROSITE" id="PS50119">
    <property type="entry name" value="ZF_BBOX"/>
    <property type="match status" value="1"/>
</dbReference>
<evidence type="ECO:0000256" key="1">
    <source>
        <dbReference type="ARBA" id="ARBA00022737"/>
    </source>
</evidence>
<dbReference type="InterPro" id="IPR014756">
    <property type="entry name" value="Ig_E-set"/>
</dbReference>
<dbReference type="InterPro" id="IPR001298">
    <property type="entry name" value="Filamin/ABP280_rpt"/>
</dbReference>
<dbReference type="Proteomes" id="UP001159428">
    <property type="component" value="Unassembled WGS sequence"/>
</dbReference>
<evidence type="ECO:0000313" key="6">
    <source>
        <dbReference type="EMBL" id="CAH3039598.1"/>
    </source>
</evidence>
<dbReference type="GO" id="GO:0008270">
    <property type="term" value="F:zinc ion binding"/>
    <property type="evidence" value="ECO:0007669"/>
    <property type="project" value="UniProtKB-KW"/>
</dbReference>
<dbReference type="Gene3D" id="3.40.50.2000">
    <property type="entry name" value="Glycogen Phosphorylase B"/>
    <property type="match status" value="2"/>
</dbReference>
<keyword evidence="1" id="KW-0677">Repeat</keyword>
<evidence type="ECO:0000256" key="3">
    <source>
        <dbReference type="PROSITE-ProRule" id="PRU00087"/>
    </source>
</evidence>
<evidence type="ECO:0000256" key="4">
    <source>
        <dbReference type="SAM" id="Coils"/>
    </source>
</evidence>
<dbReference type="InterPro" id="IPR047153">
    <property type="entry name" value="TRIM45/56/19-like"/>
</dbReference>
<dbReference type="SUPFAM" id="SSF53756">
    <property type="entry name" value="UDP-Glycosyltransferase/glycogen phosphorylase"/>
    <property type="match status" value="1"/>
</dbReference>
<organism evidence="6 7">
    <name type="scientific">Pocillopora meandrina</name>
    <dbReference type="NCBI Taxonomy" id="46732"/>
    <lineage>
        <taxon>Eukaryota</taxon>
        <taxon>Metazoa</taxon>
        <taxon>Cnidaria</taxon>
        <taxon>Anthozoa</taxon>
        <taxon>Hexacorallia</taxon>
        <taxon>Scleractinia</taxon>
        <taxon>Astrocoeniina</taxon>
        <taxon>Pocilloporidae</taxon>
        <taxon>Pocillopora</taxon>
    </lineage>
</organism>
<keyword evidence="2" id="KW-0479">Metal-binding</keyword>
<sequence>MFMCPSCLTAHETLQVTFEGHTIIPAAEIRPELYEVLLKRENFCLENYHLQSTTNYFCLNCQSCICFLCVVTTHREHELLALDEAADIEAERIITNIELARGKENVLIDAIEQFEKSIEELESNAEIANHGVFEAAEEIISNIRERTLEMLASFVTTHAIEQAKISIANEKMLTRSKCDETTPASTIHATVDKHRALREVGKYQQILAESQERQREAVEYLEYIENTRVIRLEKIDDAKRKAKSLLEQVNRSVDFVESVVMYGSSSYIMQNRENLYKRVKDLCETEVPQHRETSYIKFTAASEAGQRLGYILTEEIDLSLTTLEGLDETLEAGVKAVMTLCPKTTEGNTINQPDLKGLVEVLIEPAPEVADLAISDKKDGKLEIHFTPKVPGAYSIEVKISGDRLLICPASVEVTENEVALNIRLFSKTEIKREIFKKPTEVICSLWSPRIRSPSLGPNEIIVSSVVELSLNERPSTSKDMKEFHGKVMIAISHSATDLKGYELVVKKLTNGENRDWEDLETRSVWRPSDLESGHFGRHRLPDWLFPFVEAEIGSSASFAVVWRLKSFTFNKPSLTTSQFTCSLQEYPGLSVIVPQSSLPSSENFSLTLKVQEAPCDAFPNSTIFGGPILHISCNPKLGHLSTPATLKLPVTLREDTIKLPYHSPYDLRIFCRRSEDEEPEWAEMTEELGRSVDLENGIVTFEVYHLSEFWVWLDWMKKPAVSMKTSVRDLYRRLMAQEARFLACLCDIGKPGDYLLTLCCFPFHLKNLVQEGLSSTYRVCCQGEENSLKPLCREDQAFVSLSEAFIVVQKGQFENFFLKFLGNEPFQRSVPVRVVDLSCLQVDFYKWQEHRSDKEMLCSLFVIPTSQAQGSYNFSFPSTLQERMRHKEQDGQLIPRDSQASISTRGFEPEDSSIFIDRILRITMLADEWNSLKGGLSTFNRELAIHFARNPKVDVTFFVPHGVCGREVKETAKEKGVTIIEAEQLTACTSQEQLFFPPKDPQIDIIIGHGVKLGRQAQVIKNSHRCKWVHVVHTVPEQLGMFKDYPKAIAKGEEKNLSELELCAKADLVLPVGPKLESFYSHRLRGVKKKQDVMKFTPGIIEDLTDAEQSPHENDVFQVLVFGRGDNEDFRLKGYDIVAEAFALDELKKDCFHIKFVGASSEQQDNFAERILRYGVRENQLSFGRYVEDRKLLKQLLVSVDLVLMPSRTEGFGFTALEALSAGVPILVGKSSGFAKALSDVEFGDHCVVESEKAKDWSDAIIKVFEKKRGKRLKEIQSLRKSYKQTYSWKRQCETLVDKMWRKVFTE</sequence>
<evidence type="ECO:0000256" key="2">
    <source>
        <dbReference type="PROSITE-ProRule" id="PRU00024"/>
    </source>
</evidence>